<keyword evidence="3" id="KW-1133">Transmembrane helix</keyword>
<name>A0A1A7VQI6_PLAKH</name>
<feature type="domain" description="Schizont-infected cell agglutination extracellular beta" evidence="4">
    <location>
        <begin position="230"/>
        <end position="405"/>
    </location>
</feature>
<dbReference type="Proteomes" id="UP000182128">
    <property type="component" value="Unassembled WGS sequence"/>
</dbReference>
<evidence type="ECO:0000313" key="6">
    <source>
        <dbReference type="Proteomes" id="UP000182128"/>
    </source>
</evidence>
<gene>
    <name evidence="5" type="ORF">PKNA1_C2_0613200</name>
</gene>
<feature type="region of interest" description="Disordered" evidence="2">
    <location>
        <begin position="489"/>
        <end position="511"/>
    </location>
</feature>
<feature type="coiled-coil region" evidence="1">
    <location>
        <begin position="850"/>
        <end position="877"/>
    </location>
</feature>
<accession>A0A1A7VQI6</accession>
<proteinExistence type="predicted"/>
<dbReference type="InterPro" id="IPR024285">
    <property type="entry name" value="SICA_extracell_b"/>
</dbReference>
<organism evidence="5 6">
    <name type="scientific">Plasmodium knowlesi (strain H)</name>
    <dbReference type="NCBI Taxonomy" id="5851"/>
    <lineage>
        <taxon>Eukaryota</taxon>
        <taxon>Sar</taxon>
        <taxon>Alveolata</taxon>
        <taxon>Apicomplexa</taxon>
        <taxon>Aconoidasida</taxon>
        <taxon>Haemosporida</taxon>
        <taxon>Plasmodiidae</taxon>
        <taxon>Plasmodium</taxon>
        <taxon>Plasmodium (Plasmodium)</taxon>
    </lineage>
</organism>
<feature type="domain" description="Schizont-infected cell agglutination extracellular beta" evidence="4">
    <location>
        <begin position="444"/>
        <end position="607"/>
    </location>
</feature>
<dbReference type="EMBL" id="CWHQ02000009">
    <property type="protein sequence ID" value="SBO23942.1"/>
    <property type="molecule type" value="Genomic_DNA"/>
</dbReference>
<sequence>MTHPLCICLDKTNLCDRADCVADRWIKNRNQGGTAKTYDNMWRDDDGVEEELKNLSAALSSGGTNGDTLCNHINGSGKEVSEEEKTVCKFIAAGLESIYEIKAKVDSKGNITKKALEDQLFERTMRCVLLNAFADKLEALPCADENKIKDAIDKAFGKSSVIMGATSPCKSDGDKCFTCERKANFSCEINSEQVKTKLDHMLTSDADMKKTLKESAHKICGGQCKNISGLCSRAQCAGEQWFEDMGKSKTSKDDKDAMWEKVQEQVTSFDKALPDNGGNIDDADDLCKEVKCPNGNADCVSKTTCKIMVKALKDIHGMKENGSDTGPRKVNNRIFKSTMRCVALNAFAETLRLHAEKGGYACVVQEGIDKAFKEGEDKREEWCGKKGNGNGKEDGSCEKCQIGKCITSKIEGDPLWSKVVGMLDDITTNTKIQPTLSEIKRKVTLCDRVNCIANWYHKKKEHGKGEEKFWNEHVKTLWNELAGAMNTNSGTGNGDCNQVKDDTEERDATDPEKKACNYLHAGLKKLYTTTTSSSSTRNDNPVLDYPPFRRTVGCFLLHAYAKHMKSKANCLVESGIKKAFEVGGKCTNNSGSCIECKWDENLDNCNVTIEKNSVTVKAKVDPILKVDEQNMKTVIENINEMQNLCDYIKCAAPKWFHNHKNKNGNKGSPTHSWCDFWDTTVKEELKKMFQKIVSDGNDTSKTNANVVCNKFGDENPHSVERKACNHITAGLDYINQVLVTQNGNTDDDKFFKRSMMCAALNLYATKIKKESEDKCPIDEEKITQMFDDWNKQNNPNSSPSPSCKSGVYDCFVCKRDDKILDGCNLLVDKGLIGTASLQSGQNCNDNGNNRKEVQTQMNQLLDKESQMQQTLNKVNEMASSFCTQVQCAIKKKLKSKNGQTPSTGTMSSWVRGDRQLHIYIYIYIHIHIYIHIYTYIYIYIHVHICIYIYTYIYIYVFIYMYVCSCPCLPN</sequence>
<reference evidence="6" key="1">
    <citation type="submission" date="2016-05" db="EMBL/GenBank/DDBJ databases">
        <authorList>
            <person name="Sharaf H."/>
        </authorList>
    </citation>
    <scope>NUCLEOTIDE SEQUENCE [LARGE SCALE GENOMIC DNA]</scope>
    <source>
        <strain evidence="6">H</strain>
    </source>
</reference>
<evidence type="ECO:0000256" key="1">
    <source>
        <dbReference type="SAM" id="Coils"/>
    </source>
</evidence>
<keyword evidence="3" id="KW-0812">Transmembrane</keyword>
<evidence type="ECO:0000256" key="2">
    <source>
        <dbReference type="SAM" id="MobiDB-lite"/>
    </source>
</evidence>
<feature type="transmembrane region" description="Helical" evidence="3">
    <location>
        <begin position="944"/>
        <end position="962"/>
    </location>
</feature>
<feature type="transmembrane region" description="Helical" evidence="3">
    <location>
        <begin position="918"/>
        <end position="937"/>
    </location>
</feature>
<evidence type="ECO:0000259" key="4">
    <source>
        <dbReference type="Pfam" id="PF12878"/>
    </source>
</evidence>
<dbReference type="Pfam" id="PF12878">
    <property type="entry name" value="SICA_beta"/>
    <property type="match status" value="4"/>
</dbReference>
<feature type="domain" description="Schizont-infected cell agglutination extracellular beta" evidence="4">
    <location>
        <begin position="643"/>
        <end position="824"/>
    </location>
</feature>
<keyword evidence="1" id="KW-0175">Coiled coil</keyword>
<feature type="domain" description="Schizont-infected cell agglutination extracellular beta" evidence="4">
    <location>
        <begin position="13"/>
        <end position="189"/>
    </location>
</feature>
<evidence type="ECO:0000313" key="5">
    <source>
        <dbReference type="EMBL" id="SBO23942.1"/>
    </source>
</evidence>
<evidence type="ECO:0000256" key="3">
    <source>
        <dbReference type="SAM" id="Phobius"/>
    </source>
</evidence>
<feature type="compositionally biased region" description="Basic and acidic residues" evidence="2">
    <location>
        <begin position="498"/>
        <end position="511"/>
    </location>
</feature>
<protein>
    <submittedName>
        <fullName evidence="5">SICAvar, type I</fullName>
    </submittedName>
</protein>
<dbReference type="AlphaFoldDB" id="A0A1A7VQI6"/>
<keyword evidence="3" id="KW-0472">Membrane</keyword>